<dbReference type="InterPro" id="IPR015421">
    <property type="entry name" value="PyrdxlP-dep_Trfase_major"/>
</dbReference>
<feature type="compositionally biased region" description="Basic and acidic residues" evidence="1">
    <location>
        <begin position="78"/>
        <end position="92"/>
    </location>
</feature>
<dbReference type="AlphaFoldDB" id="A0A0C3DQK1"/>
<dbReference type="InterPro" id="IPR015424">
    <property type="entry name" value="PyrdxlP-dep_Trfase"/>
</dbReference>
<evidence type="ECO:0008006" key="4">
    <source>
        <dbReference type="Google" id="ProtNLM"/>
    </source>
</evidence>
<dbReference type="HOGENOM" id="CLU_2414601_0_0_1"/>
<gene>
    <name evidence="2" type="ORF">SCLCIDRAFT_28175</name>
</gene>
<dbReference type="Proteomes" id="UP000053989">
    <property type="component" value="Unassembled WGS sequence"/>
</dbReference>
<sequence length="92" mass="9939">MARTVVPPSGYLARVRELCTKHNVLLVCNEIQTASVGLQDLLSAPFHPPLTSSHSLRSASSYLQGGPQEAVNFDDIPGEVKSEKAHKDVLTN</sequence>
<dbReference type="InParanoid" id="A0A0C3DQK1"/>
<dbReference type="EMBL" id="KN822088">
    <property type="protein sequence ID" value="KIM58271.1"/>
    <property type="molecule type" value="Genomic_DNA"/>
</dbReference>
<accession>A0A0C3DQK1</accession>
<evidence type="ECO:0000256" key="1">
    <source>
        <dbReference type="SAM" id="MobiDB-lite"/>
    </source>
</evidence>
<evidence type="ECO:0000313" key="3">
    <source>
        <dbReference type="Proteomes" id="UP000053989"/>
    </source>
</evidence>
<dbReference type="SUPFAM" id="SSF53383">
    <property type="entry name" value="PLP-dependent transferases"/>
    <property type="match status" value="1"/>
</dbReference>
<evidence type="ECO:0000313" key="2">
    <source>
        <dbReference type="EMBL" id="KIM58271.1"/>
    </source>
</evidence>
<name>A0A0C3DQK1_9AGAM</name>
<keyword evidence="3" id="KW-1185">Reference proteome</keyword>
<protein>
    <recommendedName>
        <fullName evidence="4">Ornithine aminotransferase</fullName>
    </recommendedName>
</protein>
<reference evidence="3" key="2">
    <citation type="submission" date="2015-01" db="EMBL/GenBank/DDBJ databases">
        <title>Evolutionary Origins and Diversification of the Mycorrhizal Mutualists.</title>
        <authorList>
            <consortium name="DOE Joint Genome Institute"/>
            <consortium name="Mycorrhizal Genomics Consortium"/>
            <person name="Kohler A."/>
            <person name="Kuo A."/>
            <person name="Nagy L.G."/>
            <person name="Floudas D."/>
            <person name="Copeland A."/>
            <person name="Barry K.W."/>
            <person name="Cichocki N."/>
            <person name="Veneault-Fourrey C."/>
            <person name="LaButti K."/>
            <person name="Lindquist E.A."/>
            <person name="Lipzen A."/>
            <person name="Lundell T."/>
            <person name="Morin E."/>
            <person name="Murat C."/>
            <person name="Riley R."/>
            <person name="Ohm R."/>
            <person name="Sun H."/>
            <person name="Tunlid A."/>
            <person name="Henrissat B."/>
            <person name="Grigoriev I.V."/>
            <person name="Hibbett D.S."/>
            <person name="Martin F."/>
        </authorList>
    </citation>
    <scope>NUCLEOTIDE SEQUENCE [LARGE SCALE GENOMIC DNA]</scope>
    <source>
        <strain evidence="3">Foug A</strain>
    </source>
</reference>
<reference evidence="2 3" key="1">
    <citation type="submission" date="2014-04" db="EMBL/GenBank/DDBJ databases">
        <authorList>
            <consortium name="DOE Joint Genome Institute"/>
            <person name="Kuo A."/>
            <person name="Kohler A."/>
            <person name="Nagy L.G."/>
            <person name="Floudas D."/>
            <person name="Copeland A."/>
            <person name="Barry K.W."/>
            <person name="Cichocki N."/>
            <person name="Veneault-Fourrey C."/>
            <person name="LaButti K."/>
            <person name="Lindquist E.A."/>
            <person name="Lipzen A."/>
            <person name="Lundell T."/>
            <person name="Morin E."/>
            <person name="Murat C."/>
            <person name="Sun H."/>
            <person name="Tunlid A."/>
            <person name="Henrissat B."/>
            <person name="Grigoriev I.V."/>
            <person name="Hibbett D.S."/>
            <person name="Martin F."/>
            <person name="Nordberg H.P."/>
            <person name="Cantor M.N."/>
            <person name="Hua S.X."/>
        </authorList>
    </citation>
    <scope>NUCLEOTIDE SEQUENCE [LARGE SCALE GENOMIC DNA]</scope>
    <source>
        <strain evidence="2 3">Foug A</strain>
    </source>
</reference>
<feature type="region of interest" description="Disordered" evidence="1">
    <location>
        <begin position="73"/>
        <end position="92"/>
    </location>
</feature>
<proteinExistence type="predicted"/>
<organism evidence="2 3">
    <name type="scientific">Scleroderma citrinum Foug A</name>
    <dbReference type="NCBI Taxonomy" id="1036808"/>
    <lineage>
        <taxon>Eukaryota</taxon>
        <taxon>Fungi</taxon>
        <taxon>Dikarya</taxon>
        <taxon>Basidiomycota</taxon>
        <taxon>Agaricomycotina</taxon>
        <taxon>Agaricomycetes</taxon>
        <taxon>Agaricomycetidae</taxon>
        <taxon>Boletales</taxon>
        <taxon>Sclerodermatineae</taxon>
        <taxon>Sclerodermataceae</taxon>
        <taxon>Scleroderma</taxon>
    </lineage>
</organism>
<dbReference type="Gene3D" id="3.40.640.10">
    <property type="entry name" value="Type I PLP-dependent aspartate aminotransferase-like (Major domain)"/>
    <property type="match status" value="1"/>
</dbReference>